<dbReference type="Pfam" id="PF13646">
    <property type="entry name" value="HEAT_2"/>
    <property type="match status" value="2"/>
</dbReference>
<dbReference type="Gene3D" id="1.25.10.10">
    <property type="entry name" value="Leucine-rich Repeat Variant"/>
    <property type="match status" value="1"/>
</dbReference>
<organism evidence="1 2">
    <name type="scientific">Luedemannella helvata</name>
    <dbReference type="NCBI Taxonomy" id="349315"/>
    <lineage>
        <taxon>Bacteria</taxon>
        <taxon>Bacillati</taxon>
        <taxon>Actinomycetota</taxon>
        <taxon>Actinomycetes</taxon>
        <taxon>Micromonosporales</taxon>
        <taxon>Micromonosporaceae</taxon>
        <taxon>Luedemannella</taxon>
    </lineage>
</organism>
<evidence type="ECO:0008006" key="3">
    <source>
        <dbReference type="Google" id="ProtNLM"/>
    </source>
</evidence>
<dbReference type="InterPro" id="IPR011989">
    <property type="entry name" value="ARM-like"/>
</dbReference>
<dbReference type="EMBL" id="BAAALS010000009">
    <property type="protein sequence ID" value="GAA1752170.1"/>
    <property type="molecule type" value="Genomic_DNA"/>
</dbReference>
<dbReference type="Proteomes" id="UP001500655">
    <property type="component" value="Unassembled WGS sequence"/>
</dbReference>
<name>A0ABN2KB49_9ACTN</name>
<dbReference type="SMART" id="SM00567">
    <property type="entry name" value="EZ_HEAT"/>
    <property type="match status" value="3"/>
</dbReference>
<evidence type="ECO:0000313" key="1">
    <source>
        <dbReference type="EMBL" id="GAA1752170.1"/>
    </source>
</evidence>
<keyword evidence="2" id="KW-1185">Reference proteome</keyword>
<dbReference type="SUPFAM" id="SSF48371">
    <property type="entry name" value="ARM repeat"/>
    <property type="match status" value="1"/>
</dbReference>
<dbReference type="InterPro" id="IPR016024">
    <property type="entry name" value="ARM-type_fold"/>
</dbReference>
<accession>A0ABN2KB49</accession>
<evidence type="ECO:0000313" key="2">
    <source>
        <dbReference type="Proteomes" id="UP001500655"/>
    </source>
</evidence>
<sequence>MTVAEDFVAAVAAGRAADTPQEYARVRDLAAAGPQALSLAVAHVADPDPVVRSTACRLLGAVAELHDDLRADAATALLDRARVEIEPAVLWSLARALGDTRDARAVPVLVDLAAHGDTDVRYMVATALPWVLGDDPDPAGLAALLALCRDDEVSVRDWATYGLGQVSAADGAAVRAMLWERVADEDEDVRAEAVRGLAHRRDPRAVPLVADLLREPEFNVFNTIAAGLLGDPSLAPLLVAYAPDEDSVADHLRECDPDRRTRRDDFAFDLFDAVAAGRGGVALYGRRCEIGLTLAVGERTWSVEELLDDTGGDCGRAARLVLDEPAT</sequence>
<comment type="caution">
    <text evidence="1">The sequence shown here is derived from an EMBL/GenBank/DDBJ whole genome shotgun (WGS) entry which is preliminary data.</text>
</comment>
<reference evidence="2" key="1">
    <citation type="journal article" date="2019" name="Int. J. Syst. Evol. Microbiol.">
        <title>The Global Catalogue of Microorganisms (GCM) 10K type strain sequencing project: providing services to taxonomists for standard genome sequencing and annotation.</title>
        <authorList>
            <consortium name="The Broad Institute Genomics Platform"/>
            <consortium name="The Broad Institute Genome Sequencing Center for Infectious Disease"/>
            <person name="Wu L."/>
            <person name="Ma J."/>
        </authorList>
    </citation>
    <scope>NUCLEOTIDE SEQUENCE [LARGE SCALE GENOMIC DNA]</scope>
    <source>
        <strain evidence="2">JCM 13249</strain>
    </source>
</reference>
<proteinExistence type="predicted"/>
<dbReference type="RefSeq" id="WP_344080133.1">
    <property type="nucleotide sequence ID" value="NZ_BAAALS010000009.1"/>
</dbReference>
<protein>
    <recommendedName>
        <fullName evidence="3">HEAT repeat domain-containing protein</fullName>
    </recommendedName>
</protein>
<dbReference type="InterPro" id="IPR004155">
    <property type="entry name" value="PBS_lyase_HEAT"/>
</dbReference>
<gene>
    <name evidence="1" type="ORF">GCM10009681_23950</name>
</gene>